<dbReference type="KEGG" id="enn:FRE64_17215"/>
<reference evidence="2 3" key="1">
    <citation type="submission" date="2019-08" db="EMBL/GenBank/DDBJ databases">
        <title>Carotenoids and Carotenoid Binding Proteins in the Halophilic Cyanobacterium Euhalothece sp. ZM00.</title>
        <authorList>
            <person name="Cho S.M."/>
            <person name="Song J.Y."/>
            <person name="Park Y.-I."/>
        </authorList>
    </citation>
    <scope>NUCLEOTIDE SEQUENCE [LARGE SCALE GENOMIC DNA]</scope>
    <source>
        <strain evidence="2 3">Z-M001</strain>
        <plasmid evidence="2">pEu4</plasmid>
        <plasmid evidence="3">peu4</plasmid>
    </source>
</reference>
<keyword evidence="2" id="KW-0614">Plasmid</keyword>
<dbReference type="RefSeq" id="WP_146297663.1">
    <property type="nucleotide sequence ID" value="NZ_CP042330.1"/>
</dbReference>
<geneLocation type="plasmid" evidence="2">
    <name>pEu4</name>
</geneLocation>
<dbReference type="EMBL" id="CP042330">
    <property type="protein sequence ID" value="QDZ41716.1"/>
    <property type="molecule type" value="Genomic_DNA"/>
</dbReference>
<gene>
    <name evidence="1" type="ORF">FRE64_17215</name>
    <name evidence="2" type="ORF">FRE64_17295</name>
</gene>
<evidence type="ECO:0000313" key="3">
    <source>
        <dbReference type="Proteomes" id="UP000318453"/>
    </source>
</evidence>
<evidence type="ECO:0008006" key="4">
    <source>
        <dbReference type="Google" id="ProtNLM"/>
    </source>
</evidence>
<dbReference type="EMBL" id="CP042330">
    <property type="protein sequence ID" value="QDZ41701.1"/>
    <property type="molecule type" value="Genomic_DNA"/>
</dbReference>
<geneLocation type="plasmid" evidence="3">
    <name>peu4</name>
</geneLocation>
<dbReference type="KEGG" id="enn:FRE64_17295"/>
<organism evidence="2 3">
    <name type="scientific">Euhalothece natronophila Z-M001</name>
    <dbReference type="NCBI Taxonomy" id="522448"/>
    <lineage>
        <taxon>Bacteria</taxon>
        <taxon>Bacillati</taxon>
        <taxon>Cyanobacteriota</taxon>
        <taxon>Cyanophyceae</taxon>
        <taxon>Oscillatoriophycideae</taxon>
        <taxon>Chroococcales</taxon>
        <taxon>Halothecacae</taxon>
        <taxon>Halothece cluster</taxon>
        <taxon>Euhalothece</taxon>
    </lineage>
</organism>
<dbReference type="Proteomes" id="UP000318453">
    <property type="component" value="Plasmid pEu4"/>
</dbReference>
<protein>
    <recommendedName>
        <fullName evidence="4">DUF4760 domain-containing protein</fullName>
    </recommendedName>
</protein>
<sequence length="204" mass="24865">MNNQLIDLQNLIQYLIQFATVSVLFFTLRNQAKNQKEEKQIKLFTESLERYENFINNLSEYYQDPDHSDYEDWLKGDRALQAIIENSIKEYKFYETIRYNRSPIINPLIKNLQTSFMFLLDLPEEVRNKYKALLKNSISYSTQRLLFMEKRYIEYVIKKRDSVEKYEKERIDFFEKVNAYNLLDDLSEHDRIYLRKIPFKESSE</sequence>
<evidence type="ECO:0000313" key="2">
    <source>
        <dbReference type="EMBL" id="QDZ41716.1"/>
    </source>
</evidence>
<dbReference type="AlphaFoldDB" id="A0A5B8NRN8"/>
<evidence type="ECO:0000313" key="1">
    <source>
        <dbReference type="EMBL" id="QDZ41701.1"/>
    </source>
</evidence>
<name>A0A5B8NRN8_9CHRO</name>
<keyword evidence="3" id="KW-1185">Reference proteome</keyword>
<accession>A0A5B8NRN8</accession>
<proteinExistence type="predicted"/>